<dbReference type="InterPro" id="IPR020861">
    <property type="entry name" value="Triosephosphate_isomerase_AS"/>
</dbReference>
<keyword evidence="6 7" id="KW-0413">Isomerase</keyword>
<evidence type="ECO:0000256" key="8">
    <source>
        <dbReference type="RuleBase" id="RU363013"/>
    </source>
</evidence>
<comment type="similarity">
    <text evidence="2 7 8">Belongs to the triosephosphate isomerase family.</text>
</comment>
<dbReference type="RefSeq" id="WP_136165429.1">
    <property type="nucleotide sequence ID" value="NZ_KZ819074.1"/>
</dbReference>
<comment type="subunit">
    <text evidence="7 8">Homodimer.</text>
</comment>
<feature type="binding site" evidence="7">
    <location>
        <position position="217"/>
    </location>
    <ligand>
        <name>substrate</name>
    </ligand>
</feature>
<keyword evidence="4 7" id="KW-0963">Cytoplasm</keyword>
<name>A0A2U1U7N2_9GAMM</name>
<comment type="pathway">
    <text evidence="1">Carbohydrate metabolism; erythritol degradation.</text>
</comment>
<evidence type="ECO:0000256" key="3">
    <source>
        <dbReference type="ARBA" id="ARBA00022432"/>
    </source>
</evidence>
<dbReference type="EMBL" id="QDKH01000006">
    <property type="protein sequence ID" value="PWC17652.1"/>
    <property type="molecule type" value="Genomic_DNA"/>
</dbReference>
<feature type="binding site" evidence="7">
    <location>
        <position position="176"/>
    </location>
    <ligand>
        <name>substrate</name>
    </ligand>
</feature>
<reference evidence="9 10" key="1">
    <citation type="submission" date="2018-04" db="EMBL/GenBank/DDBJ databases">
        <title>Brenneria corticis sp.nov.</title>
        <authorList>
            <person name="Li Y."/>
        </authorList>
    </citation>
    <scope>NUCLEOTIDE SEQUENCE [LARGE SCALE GENOMIC DNA]</scope>
    <source>
        <strain evidence="9 10">CFCC 11842</strain>
    </source>
</reference>
<evidence type="ECO:0000256" key="6">
    <source>
        <dbReference type="ARBA" id="ARBA00023235"/>
    </source>
</evidence>
<feature type="active site" description="Electrophile" evidence="7">
    <location>
        <position position="98"/>
    </location>
</feature>
<dbReference type="UniPathway" id="UPA00109">
    <property type="reaction ID" value="UER00189"/>
</dbReference>
<dbReference type="EC" id="5.3.1.1" evidence="7 8"/>
<dbReference type="InterPro" id="IPR000652">
    <property type="entry name" value="Triosephosphate_isomerase"/>
</dbReference>
<keyword evidence="10" id="KW-1185">Reference proteome</keyword>
<evidence type="ECO:0000256" key="2">
    <source>
        <dbReference type="ARBA" id="ARBA00007422"/>
    </source>
</evidence>
<dbReference type="Pfam" id="PF00121">
    <property type="entry name" value="TIM"/>
    <property type="match status" value="1"/>
</dbReference>
<comment type="pathway">
    <text evidence="7 8">Carbohydrate degradation; glycolysis; D-glyceraldehyde 3-phosphate from glycerone phosphate: step 1/1.</text>
</comment>
<evidence type="ECO:0000256" key="4">
    <source>
        <dbReference type="ARBA" id="ARBA00022490"/>
    </source>
</evidence>
<evidence type="ECO:0000256" key="5">
    <source>
        <dbReference type="ARBA" id="ARBA00023152"/>
    </source>
</evidence>
<dbReference type="Proteomes" id="UP000296159">
    <property type="component" value="Unassembled WGS sequence"/>
</dbReference>
<comment type="catalytic activity">
    <reaction evidence="7 8">
        <text>D-glyceraldehyde 3-phosphate = dihydroxyacetone phosphate</text>
        <dbReference type="Rhea" id="RHEA:18585"/>
        <dbReference type="ChEBI" id="CHEBI:57642"/>
        <dbReference type="ChEBI" id="CHEBI:59776"/>
        <dbReference type="EC" id="5.3.1.1"/>
    </reaction>
</comment>
<dbReference type="InterPro" id="IPR022896">
    <property type="entry name" value="TrioseP_Isoase_bac/euk"/>
</dbReference>
<evidence type="ECO:0000313" key="10">
    <source>
        <dbReference type="Proteomes" id="UP000296159"/>
    </source>
</evidence>
<dbReference type="CDD" id="cd00311">
    <property type="entry name" value="TIM"/>
    <property type="match status" value="1"/>
</dbReference>
<dbReference type="GO" id="GO:0006096">
    <property type="term" value="P:glycolytic process"/>
    <property type="evidence" value="ECO:0007669"/>
    <property type="project" value="UniProtKB-UniRule"/>
</dbReference>
<dbReference type="UniPathway" id="UPA00138"/>
<dbReference type="NCBIfam" id="TIGR00419">
    <property type="entry name" value="tim"/>
    <property type="match status" value="1"/>
</dbReference>
<evidence type="ECO:0000256" key="1">
    <source>
        <dbReference type="ARBA" id="ARBA00004939"/>
    </source>
</evidence>
<dbReference type="InterPro" id="IPR013785">
    <property type="entry name" value="Aldolase_TIM"/>
</dbReference>
<dbReference type="GO" id="GO:0004807">
    <property type="term" value="F:triose-phosphate isomerase activity"/>
    <property type="evidence" value="ECO:0007669"/>
    <property type="project" value="UniProtKB-UniRule"/>
</dbReference>
<comment type="pathway">
    <text evidence="7 8">Carbohydrate biosynthesis; gluconeogenesis.</text>
</comment>
<evidence type="ECO:0000256" key="7">
    <source>
        <dbReference type="HAMAP-Rule" id="MF_00147"/>
    </source>
</evidence>
<dbReference type="GO" id="GO:0006094">
    <property type="term" value="P:gluconeogenesis"/>
    <property type="evidence" value="ECO:0007669"/>
    <property type="project" value="UniProtKB-UniRule"/>
</dbReference>
<accession>A0A2U1U7N2</accession>
<evidence type="ECO:0000313" key="9">
    <source>
        <dbReference type="EMBL" id="PWC17652.1"/>
    </source>
</evidence>
<organism evidence="9 10">
    <name type="scientific">Brenneria corticis</name>
    <dbReference type="NCBI Taxonomy" id="2173106"/>
    <lineage>
        <taxon>Bacteria</taxon>
        <taxon>Pseudomonadati</taxon>
        <taxon>Pseudomonadota</taxon>
        <taxon>Gammaproteobacteria</taxon>
        <taxon>Enterobacterales</taxon>
        <taxon>Pectobacteriaceae</taxon>
        <taxon>Brenneria</taxon>
    </lineage>
</organism>
<protein>
    <recommendedName>
        <fullName evidence="7 8">Triosephosphate isomerase</fullName>
        <shortName evidence="7">TIM</shortName>
        <shortName evidence="7">TPI</shortName>
        <ecNumber evidence="7 8">5.3.1.1</ecNumber>
    </recommendedName>
    <alternativeName>
        <fullName evidence="7">Triose-phosphate isomerase</fullName>
    </alternativeName>
</protein>
<gene>
    <name evidence="7" type="primary">tpiA</name>
    <name evidence="9" type="ORF">DDT56_05170</name>
</gene>
<comment type="subcellular location">
    <subcellularLocation>
        <location evidence="7 8">Cytoplasm</location>
    </subcellularLocation>
</comment>
<sequence length="263" mass="28953">MNPILIGTSWKMNKTLAQALSFSETLCQQMSGITSKIQPFIIPPFTCVRDVTTYLNRNHIHCLTGVQNMHFADSGAYTGEISPLMVKDCGAIMVELGHSERREYFGETDACIALKVQAALRHQLRPLICIGDSQQEKQWGCSKEVVIRQLKAALSLAPAEQAKNIIIAYEPIWAIGENGTPATPQQAQEVHYALRQTLNTLFGNTVSQSIPLLYGGSVNPENCLSLLSEINIDGLFIGRSAWHADGFCHILRLINDSLTVSPT</sequence>
<dbReference type="GO" id="GO:0005829">
    <property type="term" value="C:cytosol"/>
    <property type="evidence" value="ECO:0007669"/>
    <property type="project" value="TreeGrafter"/>
</dbReference>
<dbReference type="NCBIfam" id="NF000722">
    <property type="entry name" value="PRK00042.2-1"/>
    <property type="match status" value="1"/>
</dbReference>
<dbReference type="GO" id="GO:0019563">
    <property type="term" value="P:glycerol catabolic process"/>
    <property type="evidence" value="ECO:0007669"/>
    <property type="project" value="TreeGrafter"/>
</dbReference>
<dbReference type="PANTHER" id="PTHR21139:SF42">
    <property type="entry name" value="TRIOSEPHOSPHATE ISOMERASE"/>
    <property type="match status" value="1"/>
</dbReference>
<dbReference type="PROSITE" id="PS51440">
    <property type="entry name" value="TIM_2"/>
    <property type="match status" value="1"/>
</dbReference>
<dbReference type="GO" id="GO:0046166">
    <property type="term" value="P:glyceraldehyde-3-phosphate biosynthetic process"/>
    <property type="evidence" value="ECO:0007669"/>
    <property type="project" value="TreeGrafter"/>
</dbReference>
<dbReference type="InterPro" id="IPR035990">
    <property type="entry name" value="TIM_sf"/>
</dbReference>
<keyword evidence="5 7" id="KW-0324">Glycolysis</keyword>
<dbReference type="PROSITE" id="PS00171">
    <property type="entry name" value="TIM_1"/>
    <property type="match status" value="1"/>
</dbReference>
<proteinExistence type="inferred from homology"/>
<dbReference type="Gene3D" id="3.20.20.70">
    <property type="entry name" value="Aldolase class I"/>
    <property type="match status" value="1"/>
</dbReference>
<comment type="caution">
    <text evidence="7">Lacks conserved residue(s) required for the propagation of feature annotation.</text>
</comment>
<dbReference type="SUPFAM" id="SSF51351">
    <property type="entry name" value="Triosephosphate isomerase (TIM)"/>
    <property type="match status" value="1"/>
</dbReference>
<dbReference type="AlphaFoldDB" id="A0A2U1U7N2"/>
<comment type="function">
    <text evidence="7">Involved in the gluconeogenesis. Catalyzes stereospecifically the conversion of dihydroxyacetone phosphate (DHAP) to D-glyceraldehyde-3-phosphate (G3P).</text>
</comment>
<dbReference type="PANTHER" id="PTHR21139">
    <property type="entry name" value="TRIOSEPHOSPHATE ISOMERASE"/>
    <property type="match status" value="1"/>
</dbReference>
<comment type="caution">
    <text evidence="9">The sequence shown here is derived from an EMBL/GenBank/DDBJ whole genome shotgun (WGS) entry which is preliminary data.</text>
</comment>
<dbReference type="HAMAP" id="MF_00147_B">
    <property type="entry name" value="TIM_B"/>
    <property type="match status" value="1"/>
</dbReference>
<keyword evidence="3 7" id="KW-0312">Gluconeogenesis</keyword>
<feature type="active site" description="Proton acceptor" evidence="7">
    <location>
        <position position="170"/>
    </location>
</feature>